<feature type="transmembrane region" description="Helical" evidence="1">
    <location>
        <begin position="511"/>
        <end position="532"/>
    </location>
</feature>
<keyword evidence="1" id="KW-1133">Transmembrane helix</keyword>
<feature type="transmembrane region" description="Helical" evidence="1">
    <location>
        <begin position="661"/>
        <end position="678"/>
    </location>
</feature>
<feature type="transmembrane region" description="Helical" evidence="1">
    <location>
        <begin position="409"/>
        <end position="428"/>
    </location>
</feature>
<dbReference type="Gene3D" id="3.40.720.10">
    <property type="entry name" value="Alkaline Phosphatase, subunit A"/>
    <property type="match status" value="1"/>
</dbReference>
<keyword evidence="1" id="KW-0812">Transmembrane</keyword>
<feature type="transmembrane region" description="Helical" evidence="1">
    <location>
        <begin position="483"/>
        <end position="504"/>
    </location>
</feature>
<dbReference type="SUPFAM" id="SSF53649">
    <property type="entry name" value="Alkaline phosphatase-like"/>
    <property type="match status" value="1"/>
</dbReference>
<keyword evidence="1" id="KW-0472">Membrane</keyword>
<feature type="transmembrane region" description="Helical" evidence="1">
    <location>
        <begin position="684"/>
        <end position="706"/>
    </location>
</feature>
<feature type="transmembrane region" description="Helical" evidence="1">
    <location>
        <begin position="623"/>
        <end position="641"/>
    </location>
</feature>
<evidence type="ECO:0000313" key="2">
    <source>
        <dbReference type="EMBL" id="MBR7744268.1"/>
    </source>
</evidence>
<feature type="transmembrane region" description="Helical" evidence="1">
    <location>
        <begin position="383"/>
        <end position="403"/>
    </location>
</feature>
<gene>
    <name evidence="2" type="ORF">KC207_13315</name>
</gene>
<dbReference type="AlphaFoldDB" id="A0A941D998"/>
<feature type="transmembrane region" description="Helical" evidence="1">
    <location>
        <begin position="563"/>
        <end position="583"/>
    </location>
</feature>
<evidence type="ECO:0008006" key="4">
    <source>
        <dbReference type="Google" id="ProtNLM"/>
    </source>
</evidence>
<evidence type="ECO:0000313" key="3">
    <source>
        <dbReference type="Proteomes" id="UP000677016"/>
    </source>
</evidence>
<keyword evidence="3" id="KW-1185">Reference proteome</keyword>
<comment type="caution">
    <text evidence="2">The sequence shown here is derived from an EMBL/GenBank/DDBJ whole genome shotgun (WGS) entry which is preliminary data.</text>
</comment>
<accession>A0A941D998</accession>
<dbReference type="RefSeq" id="WP_211603792.1">
    <property type="nucleotide sequence ID" value="NZ_JAGSNF010000019.1"/>
</dbReference>
<dbReference type="InterPro" id="IPR017850">
    <property type="entry name" value="Alkaline_phosphatase_core_sf"/>
</dbReference>
<dbReference type="EMBL" id="JAGSNF010000019">
    <property type="protein sequence ID" value="MBR7744268.1"/>
    <property type="molecule type" value="Genomic_DNA"/>
</dbReference>
<feature type="transmembrane region" description="Helical" evidence="1">
    <location>
        <begin position="538"/>
        <end position="556"/>
    </location>
</feature>
<dbReference type="Proteomes" id="UP000677016">
    <property type="component" value="Unassembled WGS sequence"/>
</dbReference>
<evidence type="ECO:0000256" key="1">
    <source>
        <dbReference type="SAM" id="Phobius"/>
    </source>
</evidence>
<name>A0A941D998_9MICO</name>
<feature type="transmembrane region" description="Helical" evidence="1">
    <location>
        <begin position="440"/>
        <end position="463"/>
    </location>
</feature>
<feature type="transmembrane region" description="Helical" evidence="1">
    <location>
        <begin position="344"/>
        <end position="363"/>
    </location>
</feature>
<organism evidence="2 3">
    <name type="scientific">Phycicoccus avicenniae</name>
    <dbReference type="NCBI Taxonomy" id="2828860"/>
    <lineage>
        <taxon>Bacteria</taxon>
        <taxon>Bacillati</taxon>
        <taxon>Actinomycetota</taxon>
        <taxon>Actinomycetes</taxon>
        <taxon>Micrococcales</taxon>
        <taxon>Intrasporangiaceae</taxon>
        <taxon>Phycicoccus</taxon>
    </lineage>
</organism>
<sequence length="724" mass="74904">MTHRALAVALAFLATLGGVGVAVLGSGQARADDVPGAVVVVGTGGISWSDVSQETTPNLWLMLRDGSSAALAARSVYDNTCPADGWLGLSAGSRAAAPRDGEAPDPADRPCPGAPSVVDDAIPSWPSYLEHAEQQRFDTRLGLLAEEVDGAGLCLQGVGRYAAAGAALPDGTVDRWAPLDTDDLLVALNGCPVTLVDVGVVRDPDDTTSGDFVSASREDQLRAVDARIGEVLAAGPNGADYLVASLADAGRTERLRMVLARGPGFGPGTLESRSTRQVGLVQSPDLTATVLDAVGLEVPAEATGTPLTSQPAADNSQARADERLQTLRDLDEASHDVNDLVEPFFQVFAYGQLLVYVLVLLVWKGRLGAESTRTTVVSRVRALSVLAASVPASTFLANLVPWWRFPVEIVAVTAVVGGFAALVATLALRGPWARSPLGPPAFVAAVTMGVLAVDVVTGSRLQLSSLMGLQPVVAGRFYGMSNPTFALFATAALLLATTVSSVLVRRGLRTAAAVAVAVIGAVAVVVNGAPWWGADGGGPPALVPGVVLLVVAVLGIRMTWRRWALVAASVVGLFLAVSIGDWLREPSSRSHLGRFVQSVLDGTADDVVVRKAEQNYRLLVDGAPLSLLVPVALVVLVVVLARPSSWGSRALARAQEQAPTLRAGLVALVLTLTIGFAINDSGVAIPAVGATLAVPLLVSLTLAVVLREAQDGSSTRRGRRGRPA</sequence>
<reference evidence="2" key="1">
    <citation type="submission" date="2021-04" db="EMBL/GenBank/DDBJ databases">
        <title>Phycicoccus avicenniae sp. nov., a novel endophytic actinomycetes isolated from branch of Avicennia mariana.</title>
        <authorList>
            <person name="Tuo L."/>
        </authorList>
    </citation>
    <scope>NUCLEOTIDE SEQUENCE</scope>
    <source>
        <strain evidence="2">BSK3Z-2</strain>
    </source>
</reference>
<protein>
    <recommendedName>
        <fullName evidence="4">Alkaline phosphatase family protein</fullName>
    </recommendedName>
</protein>
<proteinExistence type="predicted"/>